<reference evidence="1 2" key="1">
    <citation type="journal article" date="2019" name="Nat. Ecol. Evol.">
        <title>Megaphylogeny resolves global patterns of mushroom evolution.</title>
        <authorList>
            <person name="Varga T."/>
            <person name="Krizsan K."/>
            <person name="Foldi C."/>
            <person name="Dima B."/>
            <person name="Sanchez-Garcia M."/>
            <person name="Sanchez-Ramirez S."/>
            <person name="Szollosi G.J."/>
            <person name="Szarkandi J.G."/>
            <person name="Papp V."/>
            <person name="Albert L."/>
            <person name="Andreopoulos W."/>
            <person name="Angelini C."/>
            <person name="Antonin V."/>
            <person name="Barry K.W."/>
            <person name="Bougher N.L."/>
            <person name="Buchanan P."/>
            <person name="Buyck B."/>
            <person name="Bense V."/>
            <person name="Catcheside P."/>
            <person name="Chovatia M."/>
            <person name="Cooper J."/>
            <person name="Damon W."/>
            <person name="Desjardin D."/>
            <person name="Finy P."/>
            <person name="Geml J."/>
            <person name="Haridas S."/>
            <person name="Hughes K."/>
            <person name="Justo A."/>
            <person name="Karasinski D."/>
            <person name="Kautmanova I."/>
            <person name="Kiss B."/>
            <person name="Kocsube S."/>
            <person name="Kotiranta H."/>
            <person name="LaButti K.M."/>
            <person name="Lechner B.E."/>
            <person name="Liimatainen K."/>
            <person name="Lipzen A."/>
            <person name="Lukacs Z."/>
            <person name="Mihaltcheva S."/>
            <person name="Morgado L.N."/>
            <person name="Niskanen T."/>
            <person name="Noordeloos M.E."/>
            <person name="Ohm R.A."/>
            <person name="Ortiz-Santana B."/>
            <person name="Ovrebo C."/>
            <person name="Racz N."/>
            <person name="Riley R."/>
            <person name="Savchenko A."/>
            <person name="Shiryaev A."/>
            <person name="Soop K."/>
            <person name="Spirin V."/>
            <person name="Szebenyi C."/>
            <person name="Tomsovsky M."/>
            <person name="Tulloss R.E."/>
            <person name="Uehling J."/>
            <person name="Grigoriev I.V."/>
            <person name="Vagvolgyi C."/>
            <person name="Papp T."/>
            <person name="Martin F.M."/>
            <person name="Miettinen O."/>
            <person name="Hibbett D.S."/>
            <person name="Nagy L.G."/>
        </authorList>
    </citation>
    <scope>NUCLEOTIDE SEQUENCE [LARGE SCALE GENOMIC DNA]</scope>
    <source>
        <strain evidence="1 2">FP101781</strain>
    </source>
</reference>
<dbReference type="AlphaFoldDB" id="A0A4Y7SA48"/>
<dbReference type="STRING" id="71717.A0A4Y7SA48"/>
<evidence type="ECO:0000313" key="2">
    <source>
        <dbReference type="Proteomes" id="UP000298030"/>
    </source>
</evidence>
<comment type="caution">
    <text evidence="1">The sequence shown here is derived from an EMBL/GenBank/DDBJ whole genome shotgun (WGS) entry which is preliminary data.</text>
</comment>
<dbReference type="OrthoDB" id="2872203at2759"/>
<sequence>MLTTDMTTIPGAFVERCLWTLDDTSDSSTLAPDTSSNADGNSRREFRVSTGITTQINFLVSFAFDNIESSRQPDVPFLDASLDNKAIVLACTQSQGAQIVDTVIKQVAFQQGADVLVLDALDLARGRFGVLGRGAEVIDKLYTAVQHVYKSEDSEKEEKPDTPAVVPLNEDVLRFFDALFATTAANCSKEPNRRIIYLRNFQIISKVAKPLIAHVLHSLYTPSKGNSYPPEPYPAPPSKKSSVLVFGTNNASSLVISAKPSSVEKDFLFLNALFSDARSSTLAKSATSHSRLTLGEIHDGEVYGLRFRRL</sequence>
<name>A0A4Y7SA48_COPMI</name>
<organism evidence="1 2">
    <name type="scientific">Coprinellus micaceus</name>
    <name type="common">Glistening ink-cap mushroom</name>
    <name type="synonym">Coprinus micaceus</name>
    <dbReference type="NCBI Taxonomy" id="71717"/>
    <lineage>
        <taxon>Eukaryota</taxon>
        <taxon>Fungi</taxon>
        <taxon>Dikarya</taxon>
        <taxon>Basidiomycota</taxon>
        <taxon>Agaricomycotina</taxon>
        <taxon>Agaricomycetes</taxon>
        <taxon>Agaricomycetidae</taxon>
        <taxon>Agaricales</taxon>
        <taxon>Agaricineae</taxon>
        <taxon>Psathyrellaceae</taxon>
        <taxon>Coprinellus</taxon>
    </lineage>
</organism>
<dbReference type="Proteomes" id="UP000298030">
    <property type="component" value="Unassembled WGS sequence"/>
</dbReference>
<proteinExistence type="predicted"/>
<accession>A0A4Y7SA48</accession>
<gene>
    <name evidence="1" type="ORF">FA13DRAFT_634758</name>
</gene>
<evidence type="ECO:0000313" key="1">
    <source>
        <dbReference type="EMBL" id="TEB18372.1"/>
    </source>
</evidence>
<keyword evidence="2" id="KW-1185">Reference proteome</keyword>
<protein>
    <submittedName>
        <fullName evidence="1">Uncharacterized protein</fullName>
    </submittedName>
</protein>
<dbReference type="EMBL" id="QPFP01000265">
    <property type="protein sequence ID" value="TEB18372.1"/>
    <property type="molecule type" value="Genomic_DNA"/>
</dbReference>